<evidence type="ECO:0000256" key="4">
    <source>
        <dbReference type="ARBA" id="ARBA00022737"/>
    </source>
</evidence>
<evidence type="ECO:0000256" key="1">
    <source>
        <dbReference type="ARBA" id="ARBA00004496"/>
    </source>
</evidence>
<keyword evidence="2" id="KW-0963">Cytoplasm</keyword>
<evidence type="ECO:0000313" key="6">
    <source>
        <dbReference type="EMBL" id="CAG7675843.1"/>
    </source>
</evidence>
<feature type="non-terminal residue" evidence="6">
    <location>
        <position position="1"/>
    </location>
</feature>
<dbReference type="PANTHER" id="PTHR15454:SF69">
    <property type="entry name" value="SERINE_THREONINE-PROTEIN KINASE 11-INTERACTING PROTEIN"/>
    <property type="match status" value="1"/>
</dbReference>
<dbReference type="Proteomes" id="UP000708208">
    <property type="component" value="Unassembled WGS sequence"/>
</dbReference>
<dbReference type="OrthoDB" id="7451790at2759"/>
<dbReference type="Pfam" id="PF13855">
    <property type="entry name" value="LRR_8"/>
    <property type="match status" value="1"/>
</dbReference>
<accession>A0A8J2J873</accession>
<dbReference type="Pfam" id="PF23142">
    <property type="entry name" value="PH_PLEKHM2"/>
    <property type="match status" value="1"/>
</dbReference>
<dbReference type="InterPro" id="IPR001611">
    <property type="entry name" value="Leu-rich_rpt"/>
</dbReference>
<dbReference type="InterPro" id="IPR057288">
    <property type="entry name" value="PH_PLEKHM2"/>
</dbReference>
<evidence type="ECO:0000256" key="3">
    <source>
        <dbReference type="ARBA" id="ARBA00022614"/>
    </source>
</evidence>
<dbReference type="PROSITE" id="PS51450">
    <property type="entry name" value="LRR"/>
    <property type="match status" value="2"/>
</dbReference>
<dbReference type="EMBL" id="CAJVCH010013613">
    <property type="protein sequence ID" value="CAG7675843.1"/>
    <property type="molecule type" value="Genomic_DNA"/>
</dbReference>
<keyword evidence="3" id="KW-0433">Leucine-rich repeat</keyword>
<name>A0A8J2J873_9HEXA</name>
<keyword evidence="7" id="KW-1185">Reference proteome</keyword>
<organism evidence="6 7">
    <name type="scientific">Allacma fusca</name>
    <dbReference type="NCBI Taxonomy" id="39272"/>
    <lineage>
        <taxon>Eukaryota</taxon>
        <taxon>Metazoa</taxon>
        <taxon>Ecdysozoa</taxon>
        <taxon>Arthropoda</taxon>
        <taxon>Hexapoda</taxon>
        <taxon>Collembola</taxon>
        <taxon>Symphypleona</taxon>
        <taxon>Sminthuridae</taxon>
        <taxon>Allacma</taxon>
    </lineage>
</organism>
<dbReference type="AlphaFoldDB" id="A0A8J2J873"/>
<keyword evidence="4" id="KW-0677">Repeat</keyword>
<evidence type="ECO:0000313" key="7">
    <source>
        <dbReference type="Proteomes" id="UP000708208"/>
    </source>
</evidence>
<reference evidence="6" key="1">
    <citation type="submission" date="2021-06" db="EMBL/GenBank/DDBJ databases">
        <authorList>
            <person name="Hodson N. C."/>
            <person name="Mongue J. A."/>
            <person name="Jaron S. K."/>
        </authorList>
    </citation>
    <scope>NUCLEOTIDE SEQUENCE</scope>
</reference>
<gene>
    <name evidence="6" type="ORF">AFUS01_LOCUS2385</name>
</gene>
<protein>
    <recommendedName>
        <fullName evidence="5">PLEKHM2 PH domain-containing protein</fullName>
    </recommendedName>
</protein>
<comment type="subcellular location">
    <subcellularLocation>
        <location evidence="1">Cytoplasm</location>
    </subcellularLocation>
</comment>
<evidence type="ECO:0000256" key="2">
    <source>
        <dbReference type="ARBA" id="ARBA00022490"/>
    </source>
</evidence>
<sequence length="1043" mass="116075">MDTKNQIKAVNQLGKHLRSNCDKILDKSIPFVIDSALLWFINEAIQSLLSNDATLFPESNNGFYDYVMFLSDFFEQTPSLCITLTEAIKGVNSIPGNLDLIYFRSLHFLELRKIPPHMVTSLHAIKTNLRKLKCSRCLDSLSEVLCPQHSGNNNNGHVPSSTSISLVWPELRDIDFSFNRISEVDAKSVENFELTPSVENLNLSRNKIYSVNDLFSRVLTSLKVLNLNYNQLKSIPAIPPNVKTLLLAHNYITTLTCATFSSLKNLEILDLSSNVIADENELDQLGNLRYLKSMMLLGNPISYLENYRHSVCCNINRLVLNRTFVLDNKKLSVSEVRRALEFTKHHKFVPFNVAAAPTDVPGSTNSTVQGQFKEEISNFSDDSLIFYPCTSTAAEWSNTPESGHSGPSTDTSSNVTLKSPEEFRFTALGPTSFTSAEIFSDPDDKSIEFHYFQNGQMFKLAILDNYLYEVDRQGSSVLAKWDLKSLETLTDEKFMSETETVEFRLTFDTMKKNLRERTYIMTNKDFSRFDEAIGPFLEFKTMQEFSEAFQCLKCNAQFSKCLADKTVIDEGGIVREVPICNNPDCRSEQLVVLDSAPLPNNQCLNVESELPRLSPARSASPVSGTQTAAKPIFDFRFFRLPLASSTPKTQSGVFPQTTHDDLNTSDQLVSEAVFDNGVSGSESQSNFKSSSEPTSLTAINKSESDIETLSCNSSSIEVIANTGDSGSGSDIVEVPEAVELEAPEISQKLHKSPGVTMTDSTSSGSCAESVCTAYETKKAATSTQSSANHHNSPSKFSGSMVTSFSNSFSSTATLTNVTYNSPRHRLVTCPVRYDYENFSKVDHRLQLFCEISVFKGSDERLLALAKVLVISDSSQYSGIVIFSNKKCYVYKIVGLEGDKPESWLQKVKSYGLDKLIGINVLIGHHGVGIELQGKYYALVFRDSNRTSRFLECFLNDICGEMSLPPMVRDYNQTHKAFLSPTNSVVYFGVLQYASCENEKTLTAAILLTDVEVILITDLTWMGATREGNVVASQVQKLTSLRQV</sequence>
<dbReference type="PANTHER" id="PTHR15454">
    <property type="entry name" value="NISCHARIN RELATED"/>
    <property type="match status" value="1"/>
</dbReference>
<feature type="domain" description="PLEKHM2 PH" evidence="5">
    <location>
        <begin position="840"/>
        <end position="952"/>
    </location>
</feature>
<dbReference type="GO" id="GO:0005737">
    <property type="term" value="C:cytoplasm"/>
    <property type="evidence" value="ECO:0007669"/>
    <property type="project" value="UniProtKB-SubCell"/>
</dbReference>
<proteinExistence type="predicted"/>
<evidence type="ECO:0000259" key="5">
    <source>
        <dbReference type="Pfam" id="PF23142"/>
    </source>
</evidence>
<comment type="caution">
    <text evidence="6">The sequence shown here is derived from an EMBL/GenBank/DDBJ whole genome shotgun (WGS) entry which is preliminary data.</text>
</comment>